<dbReference type="Proteomes" id="UP001286456">
    <property type="component" value="Unassembled WGS sequence"/>
</dbReference>
<sequence length="251" mass="27363">MRACVHRGGSSRPKIFMLGFGLGAPCQLTKCPPSPLVPHPYPGTRLANPRPMTAGGAQRVVVHGQPRFAGDWLVGQVCDGFRVDELAFFLPAHIHRACRIRVESTSTPRGHQALTYHAIAASQVIGLGWAGLGWNSVWWVTFIFHKTGNLLSAVCGCTARRPASIPKLCVPSSLSCVQLRSFDVRRPVVSGVERGNAEQFEWQNGMVGKVRIQGYIHVGTRIGGGHPHRDTMRSVNVPRPGAGVQKNRNRL</sequence>
<proteinExistence type="predicted"/>
<organism evidence="2 3">
    <name type="scientific">Cercophora scortea</name>
    <dbReference type="NCBI Taxonomy" id="314031"/>
    <lineage>
        <taxon>Eukaryota</taxon>
        <taxon>Fungi</taxon>
        <taxon>Dikarya</taxon>
        <taxon>Ascomycota</taxon>
        <taxon>Pezizomycotina</taxon>
        <taxon>Sordariomycetes</taxon>
        <taxon>Sordariomycetidae</taxon>
        <taxon>Sordariales</taxon>
        <taxon>Lasiosphaeriaceae</taxon>
        <taxon>Cercophora</taxon>
    </lineage>
</organism>
<comment type="caution">
    <text evidence="2">The sequence shown here is derived from an EMBL/GenBank/DDBJ whole genome shotgun (WGS) entry which is preliminary data.</text>
</comment>
<gene>
    <name evidence="2" type="ORF">B0T19DRAFT_7196</name>
</gene>
<reference evidence="2" key="2">
    <citation type="submission" date="2023-06" db="EMBL/GenBank/DDBJ databases">
        <authorList>
            <consortium name="Lawrence Berkeley National Laboratory"/>
            <person name="Haridas S."/>
            <person name="Hensen N."/>
            <person name="Bonometti L."/>
            <person name="Westerberg I."/>
            <person name="Brannstrom I.O."/>
            <person name="Guillou S."/>
            <person name="Cros-Aarteil S."/>
            <person name="Calhoun S."/>
            <person name="Kuo A."/>
            <person name="Mondo S."/>
            <person name="Pangilinan J."/>
            <person name="Riley R."/>
            <person name="Labutti K."/>
            <person name="Andreopoulos B."/>
            <person name="Lipzen A."/>
            <person name="Chen C."/>
            <person name="Yanf M."/>
            <person name="Daum C."/>
            <person name="Ng V."/>
            <person name="Clum A."/>
            <person name="Steindorff A."/>
            <person name="Ohm R."/>
            <person name="Martin F."/>
            <person name="Silar P."/>
            <person name="Natvig D."/>
            <person name="Lalanne C."/>
            <person name="Gautier V."/>
            <person name="Ament-Velasquez S.L."/>
            <person name="Kruys A."/>
            <person name="Hutchinson M.I."/>
            <person name="Powell A.J."/>
            <person name="Barry K."/>
            <person name="Miller A.N."/>
            <person name="Grigoriev I.V."/>
            <person name="Debuchy R."/>
            <person name="Gladieux P."/>
            <person name="Thoren M.H."/>
            <person name="Johannesson H."/>
        </authorList>
    </citation>
    <scope>NUCLEOTIDE SEQUENCE</scope>
    <source>
        <strain evidence="2">SMH4131-1</strain>
    </source>
</reference>
<evidence type="ECO:0000313" key="3">
    <source>
        <dbReference type="Proteomes" id="UP001286456"/>
    </source>
</evidence>
<accession>A0AAE0J1X5</accession>
<protein>
    <submittedName>
        <fullName evidence="2">Uncharacterized protein</fullName>
    </submittedName>
</protein>
<evidence type="ECO:0000256" key="1">
    <source>
        <dbReference type="SAM" id="MobiDB-lite"/>
    </source>
</evidence>
<feature type="region of interest" description="Disordered" evidence="1">
    <location>
        <begin position="226"/>
        <end position="251"/>
    </location>
</feature>
<reference evidence="2" key="1">
    <citation type="journal article" date="2023" name="Mol. Phylogenet. Evol.">
        <title>Genome-scale phylogeny and comparative genomics of the fungal order Sordariales.</title>
        <authorList>
            <person name="Hensen N."/>
            <person name="Bonometti L."/>
            <person name="Westerberg I."/>
            <person name="Brannstrom I.O."/>
            <person name="Guillou S."/>
            <person name="Cros-Aarteil S."/>
            <person name="Calhoun S."/>
            <person name="Haridas S."/>
            <person name="Kuo A."/>
            <person name="Mondo S."/>
            <person name="Pangilinan J."/>
            <person name="Riley R."/>
            <person name="LaButti K."/>
            <person name="Andreopoulos B."/>
            <person name="Lipzen A."/>
            <person name="Chen C."/>
            <person name="Yan M."/>
            <person name="Daum C."/>
            <person name="Ng V."/>
            <person name="Clum A."/>
            <person name="Steindorff A."/>
            <person name="Ohm R.A."/>
            <person name="Martin F."/>
            <person name="Silar P."/>
            <person name="Natvig D.O."/>
            <person name="Lalanne C."/>
            <person name="Gautier V."/>
            <person name="Ament-Velasquez S.L."/>
            <person name="Kruys A."/>
            <person name="Hutchinson M.I."/>
            <person name="Powell A.J."/>
            <person name="Barry K."/>
            <person name="Miller A.N."/>
            <person name="Grigoriev I.V."/>
            <person name="Debuchy R."/>
            <person name="Gladieux P."/>
            <person name="Hiltunen Thoren M."/>
            <person name="Johannesson H."/>
        </authorList>
    </citation>
    <scope>NUCLEOTIDE SEQUENCE</scope>
    <source>
        <strain evidence="2">SMH4131-1</strain>
    </source>
</reference>
<name>A0AAE0J1X5_9PEZI</name>
<dbReference type="EMBL" id="JAUEPO010000001">
    <property type="protein sequence ID" value="KAK3335409.1"/>
    <property type="molecule type" value="Genomic_DNA"/>
</dbReference>
<keyword evidence="3" id="KW-1185">Reference proteome</keyword>
<dbReference type="AlphaFoldDB" id="A0AAE0J1X5"/>
<evidence type="ECO:0000313" key="2">
    <source>
        <dbReference type="EMBL" id="KAK3335409.1"/>
    </source>
</evidence>